<keyword evidence="1" id="KW-1133">Transmembrane helix</keyword>
<accession>A0A5E6R9W2</accession>
<gene>
    <name evidence="2" type="ORF">PS655_01425</name>
</gene>
<dbReference type="AlphaFoldDB" id="A0A5E6R9W2"/>
<evidence type="ECO:0000313" key="2">
    <source>
        <dbReference type="EMBL" id="VVM63583.1"/>
    </source>
</evidence>
<dbReference type="EMBL" id="CABVHJ010000004">
    <property type="protein sequence ID" value="VVM63583.1"/>
    <property type="molecule type" value="Genomic_DNA"/>
</dbReference>
<evidence type="ECO:0000313" key="3">
    <source>
        <dbReference type="Proteomes" id="UP000327167"/>
    </source>
</evidence>
<protein>
    <recommendedName>
        <fullName evidence="4">PepSY domain-containing protein</fullName>
    </recommendedName>
</protein>
<evidence type="ECO:0008006" key="4">
    <source>
        <dbReference type="Google" id="ProtNLM"/>
    </source>
</evidence>
<dbReference type="Pfam" id="PF03929">
    <property type="entry name" value="PepSY_TM"/>
    <property type="match status" value="1"/>
</dbReference>
<dbReference type="PANTHER" id="PTHR34219:SF5">
    <property type="entry name" value="BLR4505 PROTEIN"/>
    <property type="match status" value="1"/>
</dbReference>
<dbReference type="Proteomes" id="UP000327167">
    <property type="component" value="Unassembled WGS sequence"/>
</dbReference>
<dbReference type="PANTHER" id="PTHR34219">
    <property type="entry name" value="IRON-REGULATED INNER MEMBRANE PROTEIN-RELATED"/>
    <property type="match status" value="1"/>
</dbReference>
<sequence>MPPADLGVTRLSYQQAYERALQEGKRLGLTAAIGELYYSFEYNFYGAGFGQHDTEAHGKSWLFFHGTDGRLLGQEIAGQGTLGEQFYRLQLPIHGGRIIGVTGQVMIAVLGLLIAGLSGTGVYIWWRKWQARRISKARKAV</sequence>
<keyword evidence="1" id="KW-0812">Transmembrane</keyword>
<keyword evidence="1" id="KW-0472">Membrane</keyword>
<name>A0A5E6R9W2_PSEFL</name>
<proteinExistence type="predicted"/>
<dbReference type="InterPro" id="IPR005625">
    <property type="entry name" value="PepSY-ass_TM"/>
</dbReference>
<feature type="transmembrane region" description="Helical" evidence="1">
    <location>
        <begin position="105"/>
        <end position="126"/>
    </location>
</feature>
<reference evidence="2 3" key="1">
    <citation type="submission" date="2019-09" db="EMBL/GenBank/DDBJ databases">
        <authorList>
            <person name="Chandra G."/>
            <person name="Truman W A."/>
        </authorList>
    </citation>
    <scope>NUCLEOTIDE SEQUENCE [LARGE SCALE GENOMIC DNA]</scope>
    <source>
        <strain evidence="2">PS655</strain>
    </source>
</reference>
<evidence type="ECO:0000256" key="1">
    <source>
        <dbReference type="SAM" id="Phobius"/>
    </source>
</evidence>
<organism evidence="2 3">
    <name type="scientific">Pseudomonas fluorescens</name>
    <dbReference type="NCBI Taxonomy" id="294"/>
    <lineage>
        <taxon>Bacteria</taxon>
        <taxon>Pseudomonadati</taxon>
        <taxon>Pseudomonadota</taxon>
        <taxon>Gammaproteobacteria</taxon>
        <taxon>Pseudomonadales</taxon>
        <taxon>Pseudomonadaceae</taxon>
        <taxon>Pseudomonas</taxon>
    </lineage>
</organism>